<proteinExistence type="predicted"/>
<gene>
    <name evidence="1" type="ORF">DILT_LOCUS12822</name>
</gene>
<dbReference type="Proteomes" id="UP000281553">
    <property type="component" value="Unassembled WGS sequence"/>
</dbReference>
<evidence type="ECO:0000313" key="2">
    <source>
        <dbReference type="Proteomes" id="UP000281553"/>
    </source>
</evidence>
<organism evidence="1 2">
    <name type="scientific">Dibothriocephalus latus</name>
    <name type="common">Fish tapeworm</name>
    <name type="synonym">Diphyllobothrium latum</name>
    <dbReference type="NCBI Taxonomy" id="60516"/>
    <lineage>
        <taxon>Eukaryota</taxon>
        <taxon>Metazoa</taxon>
        <taxon>Spiralia</taxon>
        <taxon>Lophotrochozoa</taxon>
        <taxon>Platyhelminthes</taxon>
        <taxon>Cestoda</taxon>
        <taxon>Eucestoda</taxon>
        <taxon>Diphyllobothriidea</taxon>
        <taxon>Diphyllobothriidae</taxon>
        <taxon>Dibothriocephalus</taxon>
    </lineage>
</organism>
<dbReference type="OrthoDB" id="6309001at2759"/>
<sequence length="71" mass="7419">MEMVQLSGLTGVDGPRLRSLQEYRKDVDLARPQIHGQLDVMAVPNGGLKGAKGLVGFGDPAGNLVVFSGIA</sequence>
<keyword evidence="2" id="KW-1185">Reference proteome</keyword>
<accession>A0A3P7M457</accession>
<protein>
    <submittedName>
        <fullName evidence="1">Uncharacterized protein</fullName>
    </submittedName>
</protein>
<dbReference type="AlphaFoldDB" id="A0A3P7M457"/>
<name>A0A3P7M457_DIBLA</name>
<evidence type="ECO:0000313" key="1">
    <source>
        <dbReference type="EMBL" id="VDN17038.1"/>
    </source>
</evidence>
<dbReference type="EMBL" id="UYRU01067821">
    <property type="protein sequence ID" value="VDN17038.1"/>
    <property type="molecule type" value="Genomic_DNA"/>
</dbReference>
<reference evidence="1 2" key="1">
    <citation type="submission" date="2018-11" db="EMBL/GenBank/DDBJ databases">
        <authorList>
            <consortium name="Pathogen Informatics"/>
        </authorList>
    </citation>
    <scope>NUCLEOTIDE SEQUENCE [LARGE SCALE GENOMIC DNA]</scope>
</reference>